<dbReference type="CDD" id="cd10322">
    <property type="entry name" value="SLC5sbd"/>
    <property type="match status" value="1"/>
</dbReference>
<dbReference type="GO" id="GO:0022857">
    <property type="term" value="F:transmembrane transporter activity"/>
    <property type="evidence" value="ECO:0007669"/>
    <property type="project" value="InterPro"/>
</dbReference>
<sequence>MELSSAHLVIIALTLFFVIGGGIYAARSVKSAEGYSLGGRSAGVPLVAGSIAGTVVGGGATVGTAQLAYSMGLSAWWFTLGSGIAFILMGFFYASRLRATGLETIPQYLQRNYGSRAAEAAGLISSVGILFSVVASCLPGIQIISAILHTSTWVSAGILIALVAAYVFFGGMKSAGVGGMLKMLVIWLSLFVAGVSAFRELSAMPGLQQAMPPEYWWNMFNIGVGGGFSKLFSMIVGVVCTQTYIQCFFSASSPRTAAAGAFAAAAIVIPVGLPSIAIGMYMHVMNPDVIPVLVLPVYLLQHQPVWLAGIALGGIMLSLVGSIGGLALGIGTMLTRDIISRVANLGNGRKLLYTLRFVVLLVMAAACLIAIVNLDSQVLFWNFLSMSMRGCGVFLPLTLAIFSPRSVAKKWAFASIVVSTVVPVALGLAVPLPVDPLYIGLAISGMMMMAGYARRWRPVQAPAHRHSV</sequence>
<comment type="similarity">
    <text evidence="2 7">Belongs to the sodium:solute symporter (SSF) (TC 2.A.21) family.</text>
</comment>
<feature type="transmembrane region" description="Helical" evidence="8">
    <location>
        <begin position="150"/>
        <end position="169"/>
    </location>
</feature>
<accession>A0A6I2UFW4</accession>
<dbReference type="Proteomes" id="UP000433181">
    <property type="component" value="Unassembled WGS sequence"/>
</dbReference>
<evidence type="ECO:0000256" key="3">
    <source>
        <dbReference type="ARBA" id="ARBA00022448"/>
    </source>
</evidence>
<evidence type="ECO:0000256" key="7">
    <source>
        <dbReference type="RuleBase" id="RU362091"/>
    </source>
</evidence>
<evidence type="ECO:0000256" key="8">
    <source>
        <dbReference type="SAM" id="Phobius"/>
    </source>
</evidence>
<dbReference type="AlphaFoldDB" id="A0A6I2UFW4"/>
<reference evidence="9 10" key="1">
    <citation type="submission" date="2019-08" db="EMBL/GenBank/DDBJ databases">
        <title>In-depth cultivation of the pig gut microbiome towards novel bacterial diversity and tailored functional studies.</title>
        <authorList>
            <person name="Wylensek D."/>
            <person name="Hitch T.C.A."/>
            <person name="Clavel T."/>
        </authorList>
    </citation>
    <scope>NUCLEOTIDE SEQUENCE [LARGE SCALE GENOMIC DNA]</scope>
    <source>
        <strain evidence="9 10">WCA-693-APC-5D-A</strain>
    </source>
</reference>
<feature type="transmembrane region" description="Helical" evidence="8">
    <location>
        <begin position="181"/>
        <end position="199"/>
    </location>
</feature>
<evidence type="ECO:0000313" key="10">
    <source>
        <dbReference type="Proteomes" id="UP000433181"/>
    </source>
</evidence>
<dbReference type="GO" id="GO:0005886">
    <property type="term" value="C:plasma membrane"/>
    <property type="evidence" value="ECO:0007669"/>
    <property type="project" value="TreeGrafter"/>
</dbReference>
<dbReference type="GeneID" id="96777984"/>
<feature type="transmembrane region" description="Helical" evidence="8">
    <location>
        <begin position="436"/>
        <end position="453"/>
    </location>
</feature>
<feature type="transmembrane region" description="Helical" evidence="8">
    <location>
        <begin position="257"/>
        <end position="284"/>
    </location>
</feature>
<proteinExistence type="inferred from homology"/>
<comment type="caution">
    <text evidence="9">The sequence shown here is derived from an EMBL/GenBank/DDBJ whole genome shotgun (WGS) entry which is preliminary data.</text>
</comment>
<evidence type="ECO:0000256" key="5">
    <source>
        <dbReference type="ARBA" id="ARBA00022989"/>
    </source>
</evidence>
<evidence type="ECO:0000256" key="6">
    <source>
        <dbReference type="ARBA" id="ARBA00023136"/>
    </source>
</evidence>
<name>A0A6I2UFW4_9FIRM</name>
<organism evidence="9 10">
    <name type="scientific">Anaerovibrio slackiae</name>
    <dbReference type="NCBI Taxonomy" id="2652309"/>
    <lineage>
        <taxon>Bacteria</taxon>
        <taxon>Bacillati</taxon>
        <taxon>Bacillota</taxon>
        <taxon>Negativicutes</taxon>
        <taxon>Selenomonadales</taxon>
        <taxon>Selenomonadaceae</taxon>
        <taxon>Anaerovibrio</taxon>
    </lineage>
</organism>
<evidence type="ECO:0000313" key="9">
    <source>
        <dbReference type="EMBL" id="MSU08071.1"/>
    </source>
</evidence>
<dbReference type="InterPro" id="IPR050277">
    <property type="entry name" value="Sodium:Solute_Symporter"/>
</dbReference>
<feature type="transmembrane region" description="Helical" evidence="8">
    <location>
        <begin position="378"/>
        <end position="399"/>
    </location>
</feature>
<feature type="transmembrane region" description="Helical" evidence="8">
    <location>
        <begin position="6"/>
        <end position="26"/>
    </location>
</feature>
<keyword evidence="4 8" id="KW-0812">Transmembrane</keyword>
<feature type="transmembrane region" description="Helical" evidence="8">
    <location>
        <begin position="411"/>
        <end position="430"/>
    </location>
</feature>
<evidence type="ECO:0000256" key="4">
    <source>
        <dbReference type="ARBA" id="ARBA00022692"/>
    </source>
</evidence>
<keyword evidence="10" id="KW-1185">Reference proteome</keyword>
<dbReference type="PANTHER" id="PTHR48086:SF7">
    <property type="entry name" value="SODIUM-SOLUTE SYMPORTER-RELATED"/>
    <property type="match status" value="1"/>
</dbReference>
<dbReference type="RefSeq" id="WP_154406234.1">
    <property type="nucleotide sequence ID" value="NZ_VUNR01000005.1"/>
</dbReference>
<feature type="transmembrane region" description="Helical" evidence="8">
    <location>
        <begin position="75"/>
        <end position="94"/>
    </location>
</feature>
<dbReference type="Gene3D" id="1.20.1730.10">
    <property type="entry name" value="Sodium/glucose cotransporter"/>
    <property type="match status" value="1"/>
</dbReference>
<dbReference type="EMBL" id="VUNR01000005">
    <property type="protein sequence ID" value="MSU08071.1"/>
    <property type="molecule type" value="Genomic_DNA"/>
</dbReference>
<keyword evidence="6 8" id="KW-0472">Membrane</keyword>
<keyword evidence="5 8" id="KW-1133">Transmembrane helix</keyword>
<dbReference type="InterPro" id="IPR001734">
    <property type="entry name" value="Na/solute_symporter"/>
</dbReference>
<comment type="subcellular location">
    <subcellularLocation>
        <location evidence="1">Membrane</location>
        <topology evidence="1">Multi-pass membrane protein</topology>
    </subcellularLocation>
</comment>
<feature type="transmembrane region" description="Helical" evidence="8">
    <location>
        <begin position="351"/>
        <end position="372"/>
    </location>
</feature>
<gene>
    <name evidence="9" type="ORF">FYJ84_03570</name>
</gene>
<evidence type="ECO:0000256" key="1">
    <source>
        <dbReference type="ARBA" id="ARBA00004141"/>
    </source>
</evidence>
<evidence type="ECO:0000256" key="2">
    <source>
        <dbReference type="ARBA" id="ARBA00006434"/>
    </source>
</evidence>
<dbReference type="PANTHER" id="PTHR48086">
    <property type="entry name" value="SODIUM/PROLINE SYMPORTER-RELATED"/>
    <property type="match status" value="1"/>
</dbReference>
<dbReference type="Pfam" id="PF00474">
    <property type="entry name" value="SSF"/>
    <property type="match status" value="1"/>
</dbReference>
<keyword evidence="3" id="KW-0813">Transport</keyword>
<feature type="transmembrane region" description="Helical" evidence="8">
    <location>
        <begin position="304"/>
        <end position="330"/>
    </location>
</feature>
<feature type="transmembrane region" description="Helical" evidence="8">
    <location>
        <begin position="120"/>
        <end position="144"/>
    </location>
</feature>
<dbReference type="PROSITE" id="PS50283">
    <property type="entry name" value="NA_SOLUT_SYMP_3"/>
    <property type="match status" value="1"/>
</dbReference>
<feature type="transmembrane region" description="Helical" evidence="8">
    <location>
        <begin position="46"/>
        <end position="69"/>
    </location>
</feature>
<dbReference type="InterPro" id="IPR038377">
    <property type="entry name" value="Na/Glc_symporter_sf"/>
</dbReference>
<protein>
    <submittedName>
        <fullName evidence="9">Sodium:solute symporter family protein</fullName>
    </submittedName>
</protein>
<feature type="transmembrane region" description="Helical" evidence="8">
    <location>
        <begin position="219"/>
        <end position="245"/>
    </location>
</feature>